<name>A0A6N2T9I3_9FIRM</name>
<evidence type="ECO:0000256" key="1">
    <source>
        <dbReference type="ARBA" id="ARBA00022723"/>
    </source>
</evidence>
<organism evidence="4">
    <name type="scientific">Blautia glucerasea</name>
    <dbReference type="NCBI Taxonomy" id="536633"/>
    <lineage>
        <taxon>Bacteria</taxon>
        <taxon>Bacillati</taxon>
        <taxon>Bacillota</taxon>
        <taxon>Clostridia</taxon>
        <taxon>Lachnospirales</taxon>
        <taxon>Lachnospiraceae</taxon>
        <taxon>Blautia</taxon>
    </lineage>
</organism>
<evidence type="ECO:0000313" key="4">
    <source>
        <dbReference type="EMBL" id="VYT00376.1"/>
    </source>
</evidence>
<dbReference type="EMBL" id="CACRST010000013">
    <property type="protein sequence ID" value="VYT00376.1"/>
    <property type="molecule type" value="Genomic_DNA"/>
</dbReference>
<feature type="domain" description="NodB homology" evidence="3">
    <location>
        <begin position="63"/>
        <end position="237"/>
    </location>
</feature>
<proteinExistence type="predicted"/>
<evidence type="ECO:0000256" key="2">
    <source>
        <dbReference type="ARBA" id="ARBA00022801"/>
    </source>
</evidence>
<keyword evidence="1" id="KW-0479">Metal-binding</keyword>
<evidence type="ECO:0000259" key="3">
    <source>
        <dbReference type="PROSITE" id="PS51677"/>
    </source>
</evidence>
<dbReference type="RefSeq" id="WP_412109967.1">
    <property type="nucleotide sequence ID" value="NZ_CACRST010000013.1"/>
</dbReference>
<gene>
    <name evidence="4" type="primary">pgdA</name>
    <name evidence="4" type="ORF">BGLFYP119_01426</name>
</gene>
<dbReference type="InterPro" id="IPR002509">
    <property type="entry name" value="NODB_dom"/>
</dbReference>
<dbReference type="PANTHER" id="PTHR10587">
    <property type="entry name" value="GLYCOSYL TRANSFERASE-RELATED"/>
    <property type="match status" value="1"/>
</dbReference>
<dbReference type="InterPro" id="IPR011330">
    <property type="entry name" value="Glyco_hydro/deAcase_b/a-brl"/>
</dbReference>
<protein>
    <submittedName>
        <fullName evidence="4">Peptidoglycan-N-acetylglucosamine deacetylase</fullName>
        <ecNumber evidence="4">3.5.1.104</ecNumber>
    </submittedName>
</protein>
<dbReference type="CDD" id="cd10954">
    <property type="entry name" value="CE4_CtAXE_like"/>
    <property type="match status" value="1"/>
</dbReference>
<reference evidence="4" key="1">
    <citation type="submission" date="2019-11" db="EMBL/GenBank/DDBJ databases">
        <authorList>
            <person name="Feng L."/>
        </authorList>
    </citation>
    <scope>NUCLEOTIDE SEQUENCE</scope>
    <source>
        <strain evidence="4">BgluceraseaLFYP119</strain>
    </source>
</reference>
<dbReference type="GO" id="GO:0005975">
    <property type="term" value="P:carbohydrate metabolic process"/>
    <property type="evidence" value="ECO:0007669"/>
    <property type="project" value="InterPro"/>
</dbReference>
<dbReference type="PANTHER" id="PTHR10587:SF133">
    <property type="entry name" value="CHITIN DEACETYLASE 1-RELATED"/>
    <property type="match status" value="1"/>
</dbReference>
<dbReference type="GO" id="GO:0016020">
    <property type="term" value="C:membrane"/>
    <property type="evidence" value="ECO:0007669"/>
    <property type="project" value="TreeGrafter"/>
</dbReference>
<dbReference type="GO" id="GO:0046872">
    <property type="term" value="F:metal ion binding"/>
    <property type="evidence" value="ECO:0007669"/>
    <property type="project" value="UniProtKB-KW"/>
</dbReference>
<dbReference type="PROSITE" id="PS51677">
    <property type="entry name" value="NODB"/>
    <property type="match status" value="1"/>
</dbReference>
<dbReference type="EC" id="3.5.1.104" evidence="4"/>
<dbReference type="GO" id="GO:0016810">
    <property type="term" value="F:hydrolase activity, acting on carbon-nitrogen (but not peptide) bonds"/>
    <property type="evidence" value="ECO:0007669"/>
    <property type="project" value="InterPro"/>
</dbReference>
<dbReference type="Gene3D" id="3.20.20.370">
    <property type="entry name" value="Glycoside hydrolase/deacetylase"/>
    <property type="match status" value="1"/>
</dbReference>
<dbReference type="SUPFAM" id="SSF88713">
    <property type="entry name" value="Glycoside hydrolase/deacetylase"/>
    <property type="match status" value="1"/>
</dbReference>
<accession>A0A6N2T9I3</accession>
<dbReference type="AlphaFoldDB" id="A0A6N2T9I3"/>
<dbReference type="InterPro" id="IPR050248">
    <property type="entry name" value="Polysacc_deacetylase_ArnD"/>
</dbReference>
<dbReference type="Pfam" id="PF01522">
    <property type="entry name" value="Polysacc_deac_1"/>
    <property type="match status" value="1"/>
</dbReference>
<keyword evidence="2 4" id="KW-0378">Hydrolase</keyword>
<sequence>MKKRSRKTGKALAAILAALILSVGIGDFLKTVSQNPQKAIETAARIIAGKGMLRLAERELDPPLVALTFDDGPDAEYTELLLDGLKEREAKASFFLLGKCLEGREELLIRMKEEGHLIGNHTYNHVRLDKLTPSKAREEILKTNNRIYEVTGEYPVYLRPPYGAWKKDLELYVEMIPVLWNVDTLDWKCQDVSSILAAVRKNVKNGSVILMHDEYAATVKAALAIVDELKKEGYEFVTVDRLILP</sequence>